<dbReference type="PRINTS" id="PR01407">
    <property type="entry name" value="BUTYPHLNCDUF"/>
</dbReference>
<dbReference type="SMART" id="SM00449">
    <property type="entry name" value="SPRY"/>
    <property type="match status" value="1"/>
</dbReference>
<evidence type="ECO:0000256" key="3">
    <source>
        <dbReference type="ARBA" id="ARBA00022771"/>
    </source>
</evidence>
<dbReference type="InterPro" id="IPR001841">
    <property type="entry name" value="Znf_RING"/>
</dbReference>
<dbReference type="InterPro" id="IPR003879">
    <property type="entry name" value="Butyrophylin_SPRY"/>
</dbReference>
<reference evidence="11" key="1">
    <citation type="submission" date="2025-08" db="UniProtKB">
        <authorList>
            <consortium name="Ensembl"/>
        </authorList>
    </citation>
    <scope>IDENTIFICATION</scope>
</reference>
<proteinExistence type="inferred from homology"/>
<feature type="domain" description="B box-type" evidence="9">
    <location>
        <begin position="92"/>
        <end position="133"/>
    </location>
</feature>
<evidence type="ECO:0000259" key="8">
    <source>
        <dbReference type="PROSITE" id="PS50089"/>
    </source>
</evidence>
<dbReference type="InterPro" id="IPR017907">
    <property type="entry name" value="Znf_RING_CS"/>
</dbReference>
<evidence type="ECO:0000313" key="12">
    <source>
        <dbReference type="Proteomes" id="UP000694392"/>
    </source>
</evidence>
<keyword evidence="7" id="KW-0175">Coiled coil</keyword>
<dbReference type="OMA" id="RCGNRYR"/>
<protein>
    <recommendedName>
        <fullName evidence="13">Zinc finger protein RFP-like</fullName>
    </recommendedName>
</protein>
<dbReference type="Proteomes" id="UP000694392">
    <property type="component" value="Unplaced"/>
</dbReference>
<dbReference type="Pfam" id="PF15227">
    <property type="entry name" value="zf-C3HC4_4"/>
    <property type="match status" value="1"/>
</dbReference>
<evidence type="ECO:0000256" key="5">
    <source>
        <dbReference type="ARBA" id="ARBA00034460"/>
    </source>
</evidence>
<dbReference type="InterPro" id="IPR050143">
    <property type="entry name" value="TRIM/RBCC"/>
</dbReference>
<dbReference type="PROSITE" id="PS50188">
    <property type="entry name" value="B302_SPRY"/>
    <property type="match status" value="1"/>
</dbReference>
<organism evidence="11 12">
    <name type="scientific">Sphenodon punctatus</name>
    <name type="common">Tuatara</name>
    <name type="synonym">Hatteria punctata</name>
    <dbReference type="NCBI Taxonomy" id="8508"/>
    <lineage>
        <taxon>Eukaryota</taxon>
        <taxon>Metazoa</taxon>
        <taxon>Chordata</taxon>
        <taxon>Craniata</taxon>
        <taxon>Vertebrata</taxon>
        <taxon>Euteleostomi</taxon>
        <taxon>Lepidosauria</taxon>
        <taxon>Sphenodontia</taxon>
        <taxon>Sphenodontidae</taxon>
        <taxon>Sphenodon</taxon>
    </lineage>
</organism>
<dbReference type="SUPFAM" id="SSF49899">
    <property type="entry name" value="Concanavalin A-like lectins/glucanases"/>
    <property type="match status" value="1"/>
</dbReference>
<dbReference type="FunFam" id="2.60.120.920:FF:000004">
    <property type="entry name" value="Butyrophilin subfamily 1 member A1"/>
    <property type="match status" value="1"/>
</dbReference>
<evidence type="ECO:0000259" key="10">
    <source>
        <dbReference type="PROSITE" id="PS50188"/>
    </source>
</evidence>
<dbReference type="Ensembl" id="ENSSPUT00000001210.1">
    <property type="protein sequence ID" value="ENSSPUP00000001145.1"/>
    <property type="gene ID" value="ENSSPUG00000000904.1"/>
</dbReference>
<dbReference type="Gene3D" id="2.60.120.920">
    <property type="match status" value="1"/>
</dbReference>
<dbReference type="PROSITE" id="PS00518">
    <property type="entry name" value="ZF_RING_1"/>
    <property type="match status" value="1"/>
</dbReference>
<comment type="similarity">
    <text evidence="1">Belongs to the ohanin/vespryn family.</text>
</comment>
<dbReference type="PANTHER" id="PTHR24103">
    <property type="entry name" value="E3 UBIQUITIN-PROTEIN LIGASE TRIM"/>
    <property type="match status" value="1"/>
</dbReference>
<dbReference type="CDD" id="cd19762">
    <property type="entry name" value="Bbox2_TRIM7-like"/>
    <property type="match status" value="1"/>
</dbReference>
<dbReference type="AlphaFoldDB" id="A0A8D0G5M4"/>
<evidence type="ECO:0000256" key="7">
    <source>
        <dbReference type="SAM" id="Coils"/>
    </source>
</evidence>
<dbReference type="InterPro" id="IPR006574">
    <property type="entry name" value="PRY"/>
</dbReference>
<evidence type="ECO:0000256" key="6">
    <source>
        <dbReference type="PROSITE-ProRule" id="PRU00024"/>
    </source>
</evidence>
<reference evidence="11" key="2">
    <citation type="submission" date="2025-09" db="UniProtKB">
        <authorList>
            <consortium name="Ensembl"/>
        </authorList>
    </citation>
    <scope>IDENTIFICATION</scope>
</reference>
<dbReference type="SUPFAM" id="SSF57845">
    <property type="entry name" value="B-box zinc-binding domain"/>
    <property type="match status" value="1"/>
</dbReference>
<dbReference type="Gene3D" id="3.30.160.60">
    <property type="entry name" value="Classic Zinc Finger"/>
    <property type="match status" value="1"/>
</dbReference>
<keyword evidence="2" id="KW-0479">Metal-binding</keyword>
<feature type="coiled-coil region" evidence="7">
    <location>
        <begin position="191"/>
        <end position="240"/>
    </location>
</feature>
<dbReference type="Pfam" id="PF13765">
    <property type="entry name" value="PRY"/>
    <property type="match status" value="1"/>
</dbReference>
<accession>A0A8D0G5M4</accession>
<dbReference type="CDD" id="cd12888">
    <property type="entry name" value="SPRY_PRY_TRIM7_like"/>
    <property type="match status" value="1"/>
</dbReference>
<dbReference type="InterPro" id="IPR013083">
    <property type="entry name" value="Znf_RING/FYVE/PHD"/>
</dbReference>
<dbReference type="Pfam" id="PF00643">
    <property type="entry name" value="zf-B_box"/>
    <property type="match status" value="1"/>
</dbReference>
<keyword evidence="3 6" id="KW-0863">Zinc-finger</keyword>
<evidence type="ECO:0000256" key="2">
    <source>
        <dbReference type="ARBA" id="ARBA00022723"/>
    </source>
</evidence>
<dbReference type="GeneTree" id="ENSGT01030000234669"/>
<dbReference type="SUPFAM" id="SSF57850">
    <property type="entry name" value="RING/U-box"/>
    <property type="match status" value="1"/>
</dbReference>
<feature type="domain" description="B30.2/SPRY" evidence="10">
    <location>
        <begin position="290"/>
        <end position="476"/>
    </location>
</feature>
<evidence type="ECO:0000256" key="4">
    <source>
        <dbReference type="ARBA" id="ARBA00022833"/>
    </source>
</evidence>
<dbReference type="InterPro" id="IPR043136">
    <property type="entry name" value="B30.2/SPRY_sf"/>
</dbReference>
<keyword evidence="4" id="KW-0862">Zinc</keyword>
<dbReference type="GO" id="GO:0008270">
    <property type="term" value="F:zinc ion binding"/>
    <property type="evidence" value="ECO:0007669"/>
    <property type="project" value="UniProtKB-KW"/>
</dbReference>
<keyword evidence="12" id="KW-1185">Reference proteome</keyword>
<evidence type="ECO:0008006" key="13">
    <source>
        <dbReference type="Google" id="ProtNLM"/>
    </source>
</evidence>
<dbReference type="Gene3D" id="3.30.40.10">
    <property type="entry name" value="Zinc/RING finger domain, C3HC4 (zinc finger)"/>
    <property type="match status" value="1"/>
</dbReference>
<name>A0A8D0G5M4_SPHPU</name>
<dbReference type="InterPro" id="IPR003877">
    <property type="entry name" value="SPRY_dom"/>
</dbReference>
<dbReference type="PROSITE" id="PS50119">
    <property type="entry name" value="ZF_BBOX"/>
    <property type="match status" value="1"/>
</dbReference>
<dbReference type="Pfam" id="PF00622">
    <property type="entry name" value="SPRY"/>
    <property type="match status" value="1"/>
</dbReference>
<evidence type="ECO:0000259" key="9">
    <source>
        <dbReference type="PROSITE" id="PS50119"/>
    </source>
</evidence>
<dbReference type="PROSITE" id="PS50089">
    <property type="entry name" value="ZF_RING_2"/>
    <property type="match status" value="1"/>
</dbReference>
<dbReference type="InterPro" id="IPR000315">
    <property type="entry name" value="Znf_B-box"/>
</dbReference>
<comment type="function">
    <text evidence="5">Neurotoxin that produces dose-dependent hypolocomotion and hyperalgesia in mice. May directly act on the central nervous system, as it is 6500-fold more potent when administered intracerebroventricularly than intraperitoneal.</text>
</comment>
<sequence length="476" mass="54903">MAASDSVKTLQAAALCSICLDYFKDPVTLRCGHNFCRECLTHYCKRAQASYARSCPECRDQFPEGEFQVNRQLREMAKIAQKISPREVKESRGERVCMEHEEPLKLFCEVDETPICLVCRESQVHRAHTVAPIREAAKNFKGQIQSRLELMKKEKDEVLALKSSEDRESQKLLKQTNIERHNIVAEFNQLHRFLEEQERLLLAQLEELDKEIVKRREEYVAKLSAEISSLGDLISEMEKKCRQPESEFLQGIRSTQKKCEREKFQHPVAFSPEIKWKIWEFSQRNPFLKRVTKTFRDTVSATPKYSTANVTLDPDTAYPCLVLPEDRKSVRWGETRQDLPDNPERFDFYSCVMGHEGFTSGRHCWEVEVGTTWAVGVARESAKRKGEIVFSPKSGIWAVGLWGNQYRALASPRTRLSLSNPPRRIRVYLDYDGGWVAFLDADTNAPIFSFLPALFSGERIHPWFWVGGKSPLTLCP</sequence>
<evidence type="ECO:0000313" key="11">
    <source>
        <dbReference type="Ensembl" id="ENSSPUP00000001145.1"/>
    </source>
</evidence>
<dbReference type="SMART" id="SM00589">
    <property type="entry name" value="PRY"/>
    <property type="match status" value="1"/>
</dbReference>
<evidence type="ECO:0000256" key="1">
    <source>
        <dbReference type="ARBA" id="ARBA00009651"/>
    </source>
</evidence>
<dbReference type="InterPro" id="IPR001870">
    <property type="entry name" value="B30.2/SPRY"/>
</dbReference>
<dbReference type="InterPro" id="IPR013320">
    <property type="entry name" value="ConA-like_dom_sf"/>
</dbReference>
<dbReference type="SMART" id="SM00184">
    <property type="entry name" value="RING"/>
    <property type="match status" value="1"/>
</dbReference>
<dbReference type="SMART" id="SM00336">
    <property type="entry name" value="BBOX"/>
    <property type="match status" value="1"/>
</dbReference>
<feature type="domain" description="RING-type" evidence="8">
    <location>
        <begin position="16"/>
        <end position="59"/>
    </location>
</feature>